<dbReference type="OrthoDB" id="7951376at2"/>
<evidence type="ECO:0000256" key="4">
    <source>
        <dbReference type="SAM" id="Phobius"/>
    </source>
</evidence>
<dbReference type="Proteomes" id="UP000281547">
    <property type="component" value="Unassembled WGS sequence"/>
</dbReference>
<dbReference type="Gene3D" id="6.10.140.1320">
    <property type="match status" value="1"/>
</dbReference>
<proteinExistence type="predicted"/>
<feature type="transmembrane region" description="Helical" evidence="4">
    <location>
        <begin position="40"/>
        <end position="61"/>
    </location>
</feature>
<organism evidence="6 7">
    <name type="scientific">Arsenicitalea aurantiaca</name>
    <dbReference type="NCBI Taxonomy" id="1783274"/>
    <lineage>
        <taxon>Bacteria</taxon>
        <taxon>Pseudomonadati</taxon>
        <taxon>Pseudomonadota</taxon>
        <taxon>Alphaproteobacteria</taxon>
        <taxon>Hyphomicrobiales</taxon>
        <taxon>Devosiaceae</taxon>
        <taxon>Arsenicitalea</taxon>
    </lineage>
</organism>
<evidence type="ECO:0000313" key="7">
    <source>
        <dbReference type="Proteomes" id="UP000281547"/>
    </source>
</evidence>
<accession>A0A433X5S7</accession>
<evidence type="ECO:0000259" key="5">
    <source>
        <dbReference type="PROSITE" id="PS51503"/>
    </source>
</evidence>
<gene>
    <name evidence="6" type="ORF">EMQ25_14905</name>
</gene>
<keyword evidence="1 4" id="KW-0812">Transmembrane</keyword>
<protein>
    <submittedName>
        <fullName evidence="6">Twin transmembrane helix small protein</fullName>
    </submittedName>
</protein>
<keyword evidence="3 4" id="KW-0472">Membrane</keyword>
<sequence length="64" mass="7006">MQDLLNFAIVIAVVIVGIILLMGLWNMLKGGDGNRSQQLMRLRVIAQAVAVILMMGALFFFGRG</sequence>
<evidence type="ECO:0000313" key="6">
    <source>
        <dbReference type="EMBL" id="RUT29404.1"/>
    </source>
</evidence>
<dbReference type="AlphaFoldDB" id="A0A433X5S7"/>
<keyword evidence="2 4" id="KW-1133">Transmembrane helix</keyword>
<dbReference type="Pfam" id="PF04588">
    <property type="entry name" value="HIG_1_N"/>
    <property type="match status" value="1"/>
</dbReference>
<keyword evidence="7" id="KW-1185">Reference proteome</keyword>
<dbReference type="EMBL" id="RZNJ01000005">
    <property type="protein sequence ID" value="RUT29404.1"/>
    <property type="molecule type" value="Genomic_DNA"/>
</dbReference>
<dbReference type="InterPro" id="IPR007667">
    <property type="entry name" value="Hypoxia_induced_domain"/>
</dbReference>
<dbReference type="PROSITE" id="PS51503">
    <property type="entry name" value="HIG1"/>
    <property type="match status" value="1"/>
</dbReference>
<feature type="transmembrane region" description="Helical" evidence="4">
    <location>
        <begin position="6"/>
        <end position="28"/>
    </location>
</feature>
<evidence type="ECO:0000256" key="1">
    <source>
        <dbReference type="ARBA" id="ARBA00022692"/>
    </source>
</evidence>
<evidence type="ECO:0000256" key="3">
    <source>
        <dbReference type="ARBA" id="ARBA00023136"/>
    </source>
</evidence>
<dbReference type="RefSeq" id="WP_127189393.1">
    <property type="nucleotide sequence ID" value="NZ_RZNJ01000005.1"/>
</dbReference>
<reference evidence="6 7" key="1">
    <citation type="journal article" date="2016" name="Int. J. Syst. Evol. Microbiol.">
        <title>Arsenicitalea aurantiaca gen. nov., sp. nov., a new member of the family Hyphomicrobiaceae, isolated from high-arsenic sediment.</title>
        <authorList>
            <person name="Mu Y."/>
            <person name="Zhou L."/>
            <person name="Zeng X.C."/>
            <person name="Liu L."/>
            <person name="Pan Y."/>
            <person name="Chen X."/>
            <person name="Wang J."/>
            <person name="Li S."/>
            <person name="Li W.J."/>
            <person name="Wang Y."/>
        </authorList>
    </citation>
    <scope>NUCLEOTIDE SEQUENCE [LARGE SCALE GENOMIC DNA]</scope>
    <source>
        <strain evidence="6 7">42-50</strain>
    </source>
</reference>
<evidence type="ECO:0000256" key="2">
    <source>
        <dbReference type="ARBA" id="ARBA00022989"/>
    </source>
</evidence>
<name>A0A433X5S7_9HYPH</name>
<feature type="domain" description="HIG1" evidence="5">
    <location>
        <begin position="1"/>
        <end position="64"/>
    </location>
</feature>
<dbReference type="NCBIfam" id="NF033233">
    <property type="entry name" value="twin_helix"/>
    <property type="match status" value="1"/>
</dbReference>
<comment type="caution">
    <text evidence="6">The sequence shown here is derived from an EMBL/GenBank/DDBJ whole genome shotgun (WGS) entry which is preliminary data.</text>
</comment>